<organism evidence="1 2">
    <name type="scientific">Protopolystoma xenopodis</name>
    <dbReference type="NCBI Taxonomy" id="117903"/>
    <lineage>
        <taxon>Eukaryota</taxon>
        <taxon>Metazoa</taxon>
        <taxon>Spiralia</taxon>
        <taxon>Lophotrochozoa</taxon>
        <taxon>Platyhelminthes</taxon>
        <taxon>Monogenea</taxon>
        <taxon>Polyopisthocotylea</taxon>
        <taxon>Polystomatidea</taxon>
        <taxon>Polystomatidae</taxon>
        <taxon>Protopolystoma</taxon>
    </lineage>
</organism>
<dbReference type="AlphaFoldDB" id="A0A448WCG8"/>
<protein>
    <submittedName>
        <fullName evidence="1">Uncharacterized protein</fullName>
    </submittedName>
</protein>
<accession>A0A448WCG8</accession>
<dbReference type="Proteomes" id="UP000784294">
    <property type="component" value="Unassembled WGS sequence"/>
</dbReference>
<proteinExistence type="predicted"/>
<comment type="caution">
    <text evidence="1">The sequence shown here is derived from an EMBL/GenBank/DDBJ whole genome shotgun (WGS) entry which is preliminary data.</text>
</comment>
<keyword evidence="2" id="KW-1185">Reference proteome</keyword>
<reference evidence="1" key="1">
    <citation type="submission" date="2018-11" db="EMBL/GenBank/DDBJ databases">
        <authorList>
            <consortium name="Pathogen Informatics"/>
        </authorList>
    </citation>
    <scope>NUCLEOTIDE SEQUENCE</scope>
</reference>
<sequence>MPCLPRKSFKNHHQSLLFRWVLHKRFEPLGLLVLLSSSGLAKTGNMTSSLVNILVSTTDQLFCDLLLTDKSGRFDRYSLITVSRYPELHIRSVTKEELARLSVRCVFQSVVPDAGVEVRSAHRERLNDKLLSIAYELKSFSAQVNVMRPCFPKRCSHAGWTAVSASSQHPQRESNHDSAACNLEMLTTTPHFPECPWVTGQM</sequence>
<dbReference type="EMBL" id="CAAALY010003748">
    <property type="protein sequence ID" value="VEL08360.1"/>
    <property type="molecule type" value="Genomic_DNA"/>
</dbReference>
<name>A0A448WCG8_9PLAT</name>
<gene>
    <name evidence="1" type="ORF">PXEA_LOCUS1800</name>
</gene>
<evidence type="ECO:0000313" key="2">
    <source>
        <dbReference type="Proteomes" id="UP000784294"/>
    </source>
</evidence>
<evidence type="ECO:0000313" key="1">
    <source>
        <dbReference type="EMBL" id="VEL08360.1"/>
    </source>
</evidence>